<reference evidence="1" key="1">
    <citation type="submission" date="2021-05" db="EMBL/GenBank/DDBJ databases">
        <title>Comparative genomics of three Colletotrichum scovillei strains and genetic complementation revealed genes involved fungal growth and virulence on chili pepper.</title>
        <authorList>
            <person name="Hsieh D.-K."/>
            <person name="Chuang S.-C."/>
            <person name="Chen C.-Y."/>
            <person name="Chao Y.-T."/>
            <person name="Lu M.-Y.J."/>
            <person name="Lee M.-H."/>
            <person name="Shih M.-C."/>
        </authorList>
    </citation>
    <scope>NUCLEOTIDE SEQUENCE</scope>
    <source>
        <strain evidence="1">Coll-153</strain>
    </source>
</reference>
<dbReference type="Proteomes" id="UP000699042">
    <property type="component" value="Unassembled WGS sequence"/>
</dbReference>
<gene>
    <name evidence="1" type="ORF">JMJ77_005233</name>
</gene>
<dbReference type="AlphaFoldDB" id="A0A9P7UM17"/>
<comment type="caution">
    <text evidence="1">The sequence shown here is derived from an EMBL/GenBank/DDBJ whole genome shotgun (WGS) entry which is preliminary data.</text>
</comment>
<protein>
    <submittedName>
        <fullName evidence="1">Uncharacterized protein</fullName>
    </submittedName>
</protein>
<name>A0A9P7UM17_9PEZI</name>
<evidence type="ECO:0000313" key="2">
    <source>
        <dbReference type="Proteomes" id="UP000699042"/>
    </source>
</evidence>
<evidence type="ECO:0000313" key="1">
    <source>
        <dbReference type="EMBL" id="KAG7057851.1"/>
    </source>
</evidence>
<dbReference type="EMBL" id="JAESDN010000001">
    <property type="protein sequence ID" value="KAG7057851.1"/>
    <property type="molecule type" value="Genomic_DNA"/>
</dbReference>
<accession>A0A9P7UM17</accession>
<sequence>MRDPPSIRIVFFSPAWTADSANNNINKKPVSLRALSITSNNQAVTIEANGIRHPIRHSPSALQAA</sequence>
<keyword evidence="2" id="KW-1185">Reference proteome</keyword>
<proteinExistence type="predicted"/>
<organism evidence="1 2">
    <name type="scientific">Colletotrichum scovillei</name>
    <dbReference type="NCBI Taxonomy" id="1209932"/>
    <lineage>
        <taxon>Eukaryota</taxon>
        <taxon>Fungi</taxon>
        <taxon>Dikarya</taxon>
        <taxon>Ascomycota</taxon>
        <taxon>Pezizomycotina</taxon>
        <taxon>Sordariomycetes</taxon>
        <taxon>Hypocreomycetidae</taxon>
        <taxon>Glomerellales</taxon>
        <taxon>Glomerellaceae</taxon>
        <taxon>Colletotrichum</taxon>
        <taxon>Colletotrichum acutatum species complex</taxon>
    </lineage>
</organism>